<evidence type="ECO:0000313" key="2">
    <source>
        <dbReference type="Proteomes" id="UP000283586"/>
    </source>
</evidence>
<dbReference type="Proteomes" id="UP000283586">
    <property type="component" value="Unassembled WGS sequence"/>
</dbReference>
<protein>
    <submittedName>
        <fullName evidence="1">Uncharacterized protein</fullName>
    </submittedName>
</protein>
<dbReference type="AlphaFoldDB" id="A0A415TTF6"/>
<proteinExistence type="predicted"/>
<name>A0A415TTF6_9FIRM</name>
<reference evidence="1 2" key="1">
    <citation type="submission" date="2018-08" db="EMBL/GenBank/DDBJ databases">
        <title>A genome reference for cultivated species of the human gut microbiota.</title>
        <authorList>
            <person name="Zou Y."/>
            <person name="Xue W."/>
            <person name="Luo G."/>
        </authorList>
    </citation>
    <scope>NUCLEOTIDE SEQUENCE [LARGE SCALE GENOMIC DNA]</scope>
    <source>
        <strain evidence="1 2">AF31-21AC</strain>
    </source>
</reference>
<gene>
    <name evidence="1" type="ORF">DWZ31_11580</name>
</gene>
<sequence length="112" mass="12985">MGFSNFWLINISQDTSKRAILRQPVPERKEKTVFVRKTYKKQCIICGKEFETIAAAALTCGKQCRNERNRKIHEERRNQTHNNSDISSVLEKAREAGMSYGKYIAMAERTTK</sequence>
<accession>A0A415TTF6</accession>
<organism evidence="1 2">
    <name type="scientific">Roseburia intestinalis</name>
    <dbReference type="NCBI Taxonomy" id="166486"/>
    <lineage>
        <taxon>Bacteria</taxon>
        <taxon>Bacillati</taxon>
        <taxon>Bacillota</taxon>
        <taxon>Clostridia</taxon>
        <taxon>Lachnospirales</taxon>
        <taxon>Lachnospiraceae</taxon>
        <taxon>Roseburia</taxon>
    </lineage>
</organism>
<comment type="caution">
    <text evidence="1">The sequence shown here is derived from an EMBL/GenBank/DDBJ whole genome shotgun (WGS) entry which is preliminary data.</text>
</comment>
<evidence type="ECO:0000313" key="1">
    <source>
        <dbReference type="EMBL" id="RHN07211.1"/>
    </source>
</evidence>
<dbReference type="EMBL" id="QRQN01000013">
    <property type="protein sequence ID" value="RHN07211.1"/>
    <property type="molecule type" value="Genomic_DNA"/>
</dbReference>